<feature type="domain" description="Wall-associated receptor kinase C-terminal" evidence="2">
    <location>
        <begin position="66"/>
        <end position="157"/>
    </location>
</feature>
<proteinExistence type="predicted"/>
<name>A0A8J4W1L0_9ROSI</name>
<keyword evidence="1" id="KW-0325">Glycoprotein</keyword>
<protein>
    <recommendedName>
        <fullName evidence="2">Wall-associated receptor kinase C-terminal domain-containing protein</fullName>
    </recommendedName>
</protein>
<evidence type="ECO:0000259" key="2">
    <source>
        <dbReference type="Pfam" id="PF14380"/>
    </source>
</evidence>
<accession>A0A8J4W1L0</accession>
<dbReference type="OrthoDB" id="974104at2759"/>
<reference evidence="3" key="1">
    <citation type="submission" date="2020-03" db="EMBL/GenBank/DDBJ databases">
        <title>Castanea mollissima Vanexum genome sequencing.</title>
        <authorList>
            <person name="Staton M."/>
        </authorList>
    </citation>
    <scope>NUCLEOTIDE SEQUENCE</scope>
    <source>
        <tissue evidence="3">Leaf</tissue>
    </source>
</reference>
<organism evidence="3 4">
    <name type="scientific">Castanea mollissima</name>
    <name type="common">Chinese chestnut</name>
    <dbReference type="NCBI Taxonomy" id="60419"/>
    <lineage>
        <taxon>Eukaryota</taxon>
        <taxon>Viridiplantae</taxon>
        <taxon>Streptophyta</taxon>
        <taxon>Embryophyta</taxon>
        <taxon>Tracheophyta</taxon>
        <taxon>Spermatophyta</taxon>
        <taxon>Magnoliopsida</taxon>
        <taxon>eudicotyledons</taxon>
        <taxon>Gunneridae</taxon>
        <taxon>Pentapetalae</taxon>
        <taxon>rosids</taxon>
        <taxon>fabids</taxon>
        <taxon>Fagales</taxon>
        <taxon>Fagaceae</taxon>
        <taxon>Castanea</taxon>
    </lineage>
</organism>
<evidence type="ECO:0000256" key="1">
    <source>
        <dbReference type="ARBA" id="ARBA00023180"/>
    </source>
</evidence>
<dbReference type="Pfam" id="PF14380">
    <property type="entry name" value="WAK_assoc"/>
    <property type="match status" value="1"/>
</dbReference>
<dbReference type="PANTHER" id="PTHR33138:SF85">
    <property type="entry name" value="LEAF RUST 10 DISEASE-RESISTANCE LOCUS RECEPTOR-LIKE PROTEIN KINASE-LIKE 2.7 ISOFORM X1"/>
    <property type="match status" value="1"/>
</dbReference>
<sequence>MTITKWNLFFGFCPETYLDTVLNYSIFDYAPTFLNITLFYDCPSQVNTSIPVQNRFTCKLLDGRDVNNNSYFVNESLAKIHSWELEECRGRIRVPILRNAINESTVVVPSLHEALIRGFDVDYNFLDKTASDGCMKSGGNCGYSNETHPFVCFCRDGERSHFCTAQHNTGNNMYSFSLSHFTGLG</sequence>
<keyword evidence="4" id="KW-1185">Reference proteome</keyword>
<dbReference type="AlphaFoldDB" id="A0A8J4W1L0"/>
<dbReference type="InterPro" id="IPR032872">
    <property type="entry name" value="WAK_assoc_C"/>
</dbReference>
<evidence type="ECO:0000313" key="3">
    <source>
        <dbReference type="EMBL" id="KAF3970829.1"/>
    </source>
</evidence>
<dbReference type="EMBL" id="JRKL02000495">
    <property type="protein sequence ID" value="KAF3970829.1"/>
    <property type="molecule type" value="Genomic_DNA"/>
</dbReference>
<dbReference type="PANTHER" id="PTHR33138">
    <property type="entry name" value="OS01G0690200 PROTEIN"/>
    <property type="match status" value="1"/>
</dbReference>
<gene>
    <name evidence="3" type="ORF">CMV_005508</name>
</gene>
<comment type="caution">
    <text evidence="3">The sequence shown here is derived from an EMBL/GenBank/DDBJ whole genome shotgun (WGS) entry which is preliminary data.</text>
</comment>
<evidence type="ECO:0000313" key="4">
    <source>
        <dbReference type="Proteomes" id="UP000737018"/>
    </source>
</evidence>
<dbReference type="Proteomes" id="UP000737018">
    <property type="component" value="Unassembled WGS sequence"/>
</dbReference>